<feature type="transmembrane region" description="Helical" evidence="1">
    <location>
        <begin position="96"/>
        <end position="118"/>
    </location>
</feature>
<dbReference type="RefSeq" id="WP_118355710.1">
    <property type="nucleotide sequence ID" value="NZ_CAUGFK010000020.1"/>
</dbReference>
<feature type="transmembrane region" description="Helical" evidence="1">
    <location>
        <begin position="42"/>
        <end position="61"/>
    </location>
</feature>
<proteinExistence type="predicted"/>
<evidence type="ECO:0000313" key="2">
    <source>
        <dbReference type="EMBL" id="RHK48970.1"/>
    </source>
</evidence>
<feature type="transmembrane region" description="Helical" evidence="1">
    <location>
        <begin position="12"/>
        <end position="30"/>
    </location>
</feature>
<keyword evidence="3" id="KW-1185">Reference proteome</keyword>
<name>A0A3R6FI74_9BACT</name>
<keyword evidence="1" id="KW-0472">Membrane</keyword>
<reference evidence="2 3" key="1">
    <citation type="submission" date="2018-08" db="EMBL/GenBank/DDBJ databases">
        <title>A genome reference for cultivated species of the human gut microbiota.</title>
        <authorList>
            <person name="Zou Y."/>
            <person name="Xue W."/>
            <person name="Luo G."/>
        </authorList>
    </citation>
    <scope>NUCLEOTIDE SEQUENCE [LARGE SCALE GENOMIC DNA]</scope>
    <source>
        <strain evidence="2 3">AF42-9</strain>
    </source>
</reference>
<evidence type="ECO:0000313" key="3">
    <source>
        <dbReference type="Proteomes" id="UP000286598"/>
    </source>
</evidence>
<evidence type="ECO:0000256" key="1">
    <source>
        <dbReference type="SAM" id="Phobius"/>
    </source>
</evidence>
<gene>
    <name evidence="2" type="ORF">DW060_09685</name>
</gene>
<protein>
    <submittedName>
        <fullName evidence="2">Uncharacterized protein</fullName>
    </submittedName>
</protein>
<organism evidence="2 3">
    <name type="scientific">Leyella stercorea</name>
    <dbReference type="NCBI Taxonomy" id="363265"/>
    <lineage>
        <taxon>Bacteria</taxon>
        <taxon>Pseudomonadati</taxon>
        <taxon>Bacteroidota</taxon>
        <taxon>Bacteroidia</taxon>
        <taxon>Bacteroidales</taxon>
        <taxon>Prevotellaceae</taxon>
        <taxon>Leyella</taxon>
    </lineage>
</organism>
<dbReference type="Proteomes" id="UP000286598">
    <property type="component" value="Unassembled WGS sequence"/>
</dbReference>
<keyword evidence="1" id="KW-0812">Transmembrane</keyword>
<accession>A0A3R6FI74</accession>
<comment type="caution">
    <text evidence="2">The sequence shown here is derived from an EMBL/GenBank/DDBJ whole genome shotgun (WGS) entry which is preliminary data.</text>
</comment>
<feature type="transmembrane region" description="Helical" evidence="1">
    <location>
        <begin position="130"/>
        <end position="146"/>
    </location>
</feature>
<dbReference type="EMBL" id="QRNO01000051">
    <property type="protein sequence ID" value="RHK48970.1"/>
    <property type="molecule type" value="Genomic_DNA"/>
</dbReference>
<dbReference type="AlphaFoldDB" id="A0A3R6FI74"/>
<keyword evidence="1" id="KW-1133">Transmembrane helix</keyword>
<sequence>MDRHIKNGMVSMGVWIIFLVVLFGSYLTITDTPFSCLLDEETGGFISATFFIAWALIWFGIGRHYSLDYELKEQAFIKKYEGIDETIRLTMFKKAYFSNIAHMLSRVFFIAVPFYVAANVKDTVTLKNCIYIAILMIASIALYGYYKKNYVKDITL</sequence>
<dbReference type="OrthoDB" id="1071576at2"/>